<dbReference type="AlphaFoldDB" id="A0A951PNP1"/>
<comment type="caution">
    <text evidence="1">The sequence shown here is derived from an EMBL/GenBank/DDBJ whole genome shotgun (WGS) entry which is preliminary data.</text>
</comment>
<organism evidence="1 2">
    <name type="scientific">Symplocastrum torsivum CPER-KK1</name>
    <dbReference type="NCBI Taxonomy" id="450513"/>
    <lineage>
        <taxon>Bacteria</taxon>
        <taxon>Bacillati</taxon>
        <taxon>Cyanobacteriota</taxon>
        <taxon>Cyanophyceae</taxon>
        <taxon>Oscillatoriophycideae</taxon>
        <taxon>Oscillatoriales</taxon>
        <taxon>Microcoleaceae</taxon>
        <taxon>Symplocastrum</taxon>
    </lineage>
</organism>
<reference evidence="1" key="1">
    <citation type="submission" date="2021-05" db="EMBL/GenBank/DDBJ databases">
        <authorList>
            <person name="Pietrasiak N."/>
            <person name="Ward R."/>
            <person name="Stajich J.E."/>
            <person name="Kurbessoian T."/>
        </authorList>
    </citation>
    <scope>NUCLEOTIDE SEQUENCE</scope>
    <source>
        <strain evidence="1">CPER-KK1</strain>
    </source>
</reference>
<accession>A0A951PNP1</accession>
<dbReference type="Proteomes" id="UP000753908">
    <property type="component" value="Unassembled WGS sequence"/>
</dbReference>
<dbReference type="EMBL" id="JAHHIF010000026">
    <property type="protein sequence ID" value="MBW4546499.1"/>
    <property type="molecule type" value="Genomic_DNA"/>
</dbReference>
<evidence type="ECO:0000313" key="1">
    <source>
        <dbReference type="EMBL" id="MBW4546499.1"/>
    </source>
</evidence>
<gene>
    <name evidence="1" type="ORF">KME25_18935</name>
</gene>
<evidence type="ECO:0000313" key="2">
    <source>
        <dbReference type="Proteomes" id="UP000753908"/>
    </source>
</evidence>
<sequence>MVEASQRAVGEQIVSALKDAIALYSPALATVDVVETSQLKKALANLSQDEVIDKDIIWCPLTLNVPNTLEFIGQNIFQACKQERELRQWVEQKLGYTTGESQPFGTFILPVVCTAKGLLYAEVIGQGERLNEYYQPVDLPDKQRQPLYHLAYELLQFLLAPPAVYLLEFGYNEQDIVFDKLLPFPAAPVIASLGVQKPDLFTCHWHCLTHQPIIDLTIIPKAFS</sequence>
<name>A0A951PNP1_9CYAN</name>
<reference evidence="1" key="2">
    <citation type="journal article" date="2022" name="Microbiol. Resour. Announc.">
        <title>Metagenome Sequencing to Explore Phylogenomics of Terrestrial Cyanobacteria.</title>
        <authorList>
            <person name="Ward R.D."/>
            <person name="Stajich J.E."/>
            <person name="Johansen J.R."/>
            <person name="Huntemann M."/>
            <person name="Clum A."/>
            <person name="Foster B."/>
            <person name="Foster B."/>
            <person name="Roux S."/>
            <person name="Palaniappan K."/>
            <person name="Varghese N."/>
            <person name="Mukherjee S."/>
            <person name="Reddy T.B.K."/>
            <person name="Daum C."/>
            <person name="Copeland A."/>
            <person name="Chen I.A."/>
            <person name="Ivanova N.N."/>
            <person name="Kyrpides N.C."/>
            <person name="Shapiro N."/>
            <person name="Eloe-Fadrosh E.A."/>
            <person name="Pietrasiak N."/>
        </authorList>
    </citation>
    <scope>NUCLEOTIDE SEQUENCE</scope>
    <source>
        <strain evidence="1">CPER-KK1</strain>
    </source>
</reference>
<protein>
    <submittedName>
        <fullName evidence="1">Uncharacterized protein</fullName>
    </submittedName>
</protein>
<proteinExistence type="predicted"/>